<gene>
    <name evidence="9" type="ORF">GCM10009111_22350</name>
</gene>
<dbReference type="Proteomes" id="UP001500021">
    <property type="component" value="Unassembled WGS sequence"/>
</dbReference>
<dbReference type="InterPro" id="IPR051310">
    <property type="entry name" value="MCP_chemotaxis"/>
</dbReference>
<keyword evidence="10" id="KW-1185">Reference proteome</keyword>
<dbReference type="SMART" id="SM00283">
    <property type="entry name" value="MA"/>
    <property type="match status" value="1"/>
</dbReference>
<keyword evidence="3" id="KW-0807">Transducer</keyword>
<dbReference type="PROSITE" id="PS01033">
    <property type="entry name" value="GLOBIN"/>
    <property type="match status" value="1"/>
</dbReference>
<dbReference type="Pfam" id="PF00042">
    <property type="entry name" value="Globin"/>
    <property type="match status" value="1"/>
</dbReference>
<dbReference type="CDD" id="cd12131">
    <property type="entry name" value="HGbI-like"/>
    <property type="match status" value="1"/>
</dbReference>
<evidence type="ECO:0000256" key="3">
    <source>
        <dbReference type="PROSITE-ProRule" id="PRU00284"/>
    </source>
</evidence>
<dbReference type="Gene3D" id="1.10.287.950">
    <property type="entry name" value="Methyl-accepting chemotaxis protein"/>
    <property type="match status" value="1"/>
</dbReference>
<feature type="domain" description="Methyl-accepting transducer" evidence="7">
    <location>
        <begin position="630"/>
        <end position="859"/>
    </location>
</feature>
<dbReference type="SUPFAM" id="SSF58104">
    <property type="entry name" value="Methyl-accepting chemotaxis protein (MCP) signaling domain"/>
    <property type="match status" value="1"/>
</dbReference>
<dbReference type="InterPro" id="IPR004089">
    <property type="entry name" value="MCPsignal_dom"/>
</dbReference>
<feature type="domain" description="Globin" evidence="6">
    <location>
        <begin position="1"/>
        <end position="134"/>
    </location>
</feature>
<dbReference type="InterPro" id="IPR003660">
    <property type="entry name" value="HAMP_dom"/>
</dbReference>
<evidence type="ECO:0000313" key="9">
    <source>
        <dbReference type="EMBL" id="GAA0818931.1"/>
    </source>
</evidence>
<evidence type="ECO:0000313" key="10">
    <source>
        <dbReference type="Proteomes" id="UP001500021"/>
    </source>
</evidence>
<dbReference type="InterPro" id="IPR000971">
    <property type="entry name" value="Globin"/>
</dbReference>
<evidence type="ECO:0000256" key="4">
    <source>
        <dbReference type="SAM" id="Coils"/>
    </source>
</evidence>
<comment type="similarity">
    <text evidence="2">Belongs to the methyl-accepting chemotaxis (MCP) protein family.</text>
</comment>
<feature type="domain" description="HAMP" evidence="8">
    <location>
        <begin position="573"/>
        <end position="625"/>
    </location>
</feature>
<dbReference type="SUPFAM" id="SSF46458">
    <property type="entry name" value="Globin-like"/>
    <property type="match status" value="1"/>
</dbReference>
<dbReference type="SMART" id="SM00091">
    <property type="entry name" value="PAS"/>
    <property type="match status" value="3"/>
</dbReference>
<evidence type="ECO:0000259" key="6">
    <source>
        <dbReference type="PROSITE" id="PS01033"/>
    </source>
</evidence>
<dbReference type="Pfam" id="PF13188">
    <property type="entry name" value="PAS_8"/>
    <property type="match status" value="2"/>
</dbReference>
<feature type="coiled-coil region" evidence="4">
    <location>
        <begin position="830"/>
        <end position="868"/>
    </location>
</feature>
<reference evidence="9 10" key="1">
    <citation type="journal article" date="2019" name="Int. J. Syst. Evol. Microbiol.">
        <title>The Global Catalogue of Microorganisms (GCM) 10K type strain sequencing project: providing services to taxonomists for standard genome sequencing and annotation.</title>
        <authorList>
            <consortium name="The Broad Institute Genomics Platform"/>
            <consortium name="The Broad Institute Genome Sequencing Center for Infectious Disease"/>
            <person name="Wu L."/>
            <person name="Ma J."/>
        </authorList>
    </citation>
    <scope>NUCLEOTIDE SEQUENCE [LARGE SCALE GENOMIC DNA]</scope>
    <source>
        <strain evidence="9 10">JCM 15608</strain>
    </source>
</reference>
<protein>
    <recommendedName>
        <fullName evidence="11">Methyl-accepting chemotaxis protein</fullName>
    </recommendedName>
</protein>
<evidence type="ECO:0000259" key="8">
    <source>
        <dbReference type="PROSITE" id="PS50885"/>
    </source>
</evidence>
<evidence type="ECO:0008006" key="11">
    <source>
        <dbReference type="Google" id="ProtNLM"/>
    </source>
</evidence>
<dbReference type="CDD" id="cd11386">
    <property type="entry name" value="MCP_signal"/>
    <property type="match status" value="1"/>
</dbReference>
<dbReference type="SMART" id="SM00304">
    <property type="entry name" value="HAMP"/>
    <property type="match status" value="1"/>
</dbReference>
<proteinExistence type="inferred from homology"/>
<comment type="caution">
    <text evidence="9">The sequence shown here is derived from an EMBL/GenBank/DDBJ whole genome shotgun (WGS) entry which is preliminary data.</text>
</comment>
<feature type="compositionally biased region" description="Basic and acidic residues" evidence="5">
    <location>
        <begin position="909"/>
        <end position="920"/>
    </location>
</feature>
<feature type="region of interest" description="Disordered" evidence="5">
    <location>
        <begin position="876"/>
        <end position="927"/>
    </location>
</feature>
<dbReference type="PROSITE" id="PS50885">
    <property type="entry name" value="HAMP"/>
    <property type="match status" value="1"/>
</dbReference>
<keyword evidence="1" id="KW-0488">Methylation</keyword>
<dbReference type="InterPro" id="IPR012292">
    <property type="entry name" value="Globin/Proto"/>
</dbReference>
<evidence type="ECO:0000256" key="2">
    <source>
        <dbReference type="ARBA" id="ARBA00029447"/>
    </source>
</evidence>
<evidence type="ECO:0000259" key="7">
    <source>
        <dbReference type="PROSITE" id="PS50111"/>
    </source>
</evidence>
<evidence type="ECO:0000256" key="1">
    <source>
        <dbReference type="ARBA" id="ARBA00022481"/>
    </source>
</evidence>
<name>A0ABN1L8U3_9GAMM</name>
<dbReference type="RefSeq" id="WP_343817484.1">
    <property type="nucleotide sequence ID" value="NZ_BAAAFA010000007.1"/>
</dbReference>
<dbReference type="InterPro" id="IPR009050">
    <property type="entry name" value="Globin-like_sf"/>
</dbReference>
<dbReference type="PANTHER" id="PTHR43531:SF14">
    <property type="entry name" value="METHYL-ACCEPTING CHEMOTAXIS PROTEIN I-RELATED"/>
    <property type="match status" value="1"/>
</dbReference>
<dbReference type="Pfam" id="PF18947">
    <property type="entry name" value="HAMP_2"/>
    <property type="match status" value="1"/>
</dbReference>
<evidence type="ECO:0000256" key="5">
    <source>
        <dbReference type="SAM" id="MobiDB-lite"/>
    </source>
</evidence>
<feature type="region of interest" description="Disordered" evidence="5">
    <location>
        <begin position="645"/>
        <end position="665"/>
    </location>
</feature>
<dbReference type="InterPro" id="IPR000014">
    <property type="entry name" value="PAS"/>
</dbReference>
<dbReference type="PANTHER" id="PTHR43531">
    <property type="entry name" value="PROTEIN ICFG"/>
    <property type="match status" value="1"/>
</dbReference>
<keyword evidence="4" id="KW-0175">Coiled coil</keyword>
<dbReference type="Pfam" id="PF00015">
    <property type="entry name" value="MCPsignal"/>
    <property type="match status" value="1"/>
</dbReference>
<dbReference type="Gene3D" id="1.10.490.10">
    <property type="entry name" value="Globins"/>
    <property type="match status" value="1"/>
</dbReference>
<dbReference type="EMBL" id="BAAAFA010000007">
    <property type="protein sequence ID" value="GAA0818931.1"/>
    <property type="molecule type" value="Genomic_DNA"/>
</dbReference>
<dbReference type="Gene3D" id="3.30.450.20">
    <property type="entry name" value="PAS domain"/>
    <property type="match status" value="3"/>
</dbReference>
<accession>A0ABN1L8U3</accession>
<organism evidence="9 10">
    <name type="scientific">Colwellia asteriadis</name>
    <dbReference type="NCBI Taxonomy" id="517723"/>
    <lineage>
        <taxon>Bacteria</taxon>
        <taxon>Pseudomonadati</taxon>
        <taxon>Pseudomonadota</taxon>
        <taxon>Gammaproteobacteria</taxon>
        <taxon>Alteromonadales</taxon>
        <taxon>Colwelliaceae</taxon>
        <taxon>Colwellia</taxon>
    </lineage>
</organism>
<dbReference type="PROSITE" id="PS50111">
    <property type="entry name" value="CHEMOTAXIS_TRANSDUC_2"/>
    <property type="match status" value="1"/>
</dbReference>
<sequence length="927" mass="101674">MTPKQINLIQQSWQKVLPISEQAADIFYNTLFKMDPSLKALFPDDITEQGKKLITMLDSAVKLLNNPEKLIPTVQKLGVRHLNYGTKREHYDTVGAALLKTLAEGLGNEFTPSVKKAWSEVYNLLSSTMVEAAEKTKVSNSVKGVTMNMATEKSDLSIQMQGALDQSATAFMMIDRDFVVTYANLATLNLLKKHESTFAENWPGFVADPEVIIGTNIDSFHKKPSHQRKLLDDPDNLPYKTDIKIKHLTFELNVSAIRDSAGEYIGNALEWQDVTEARVQENKAAQLQGAIDQSATANIMIDRDFTITYANEATLALLKQHESVFADNWPGFKADPDIIIGTNIDSFHKNPARQRKLLEDPSNLPYKTDIQIKHLTFELNVTAIMDANGEYIGNSLEWQDVTTAREKSIEVGRLTSAVEGMTTNLMMADCDGNIVYANPAVITMLRRREAQLKTVLPSFNIDTMIGTNFDSFHQNPSHQQNLLGNPANLPYTAEISVAGLSFQLIAMALRDEEENHVGTAVQWVDLTEEKDAQNQIDSLINDAISGKLDSRIDTQEYQGFMKVLGSNINNLMDAIVEPINDAINIAQSLADGDLTQTMSNNYGGEFLALANAMNGSIDNLSNMVEEIRSASTNVFDSAREIAEGNNELSHRTESQASSLEETASAMEELTSTVQQNAENSTEASKLANSVMDKASNGGEVVRNAITAMSDINKSSKKIADIISVIDEIAFQTNLLALNAAVEAARAGEQGRGFAVVAAEVRNLAQRSAGAAKEIKGLINDSVEAVGQGTKLVDETGQTFTELVSSIEEVSKMISDIDSAGKEQSAGIGEVSAAVSQMDEMTQQNAALVEEAAASSKSMEEQSQALLEQVAFFNNGNQEEDVEPTPRIIRNNRPAPSSNQRPVSRGNRVNKVERNRAKTVNDQEWEEF</sequence>